<sequence length="161" mass="18807">MIFIKTFLESLKLPNKQALFRLNRVGMDIVVIYMFILILLASVPSLVSQIEANSVSDMNMNVFFLLIYFFIFYYLPVTVFIFGLLSLVAYAGVGIANLLKRKLRFAILWKMTAFTSTIPLILFTILTFFLDIPTYFFWIAIIYILIMLVRMITIYPKRVQK</sequence>
<evidence type="ECO:0000256" key="1">
    <source>
        <dbReference type="SAM" id="Phobius"/>
    </source>
</evidence>
<dbReference type="RefSeq" id="WP_368653481.1">
    <property type="nucleotide sequence ID" value="NZ_CP162599.1"/>
</dbReference>
<keyword evidence="1" id="KW-0812">Transmembrane</keyword>
<name>A0AB39HNM4_9BACI</name>
<dbReference type="EMBL" id="CP162599">
    <property type="protein sequence ID" value="XDK32793.1"/>
    <property type="molecule type" value="Genomic_DNA"/>
</dbReference>
<protein>
    <submittedName>
        <fullName evidence="2">DUF1189 family protein</fullName>
    </submittedName>
</protein>
<keyword evidence="1" id="KW-0472">Membrane</keyword>
<feature type="transmembrane region" description="Helical" evidence="1">
    <location>
        <begin position="30"/>
        <end position="50"/>
    </location>
</feature>
<dbReference type="AlphaFoldDB" id="A0AB39HNM4"/>
<dbReference type="Pfam" id="PF06691">
    <property type="entry name" value="DUF1189"/>
    <property type="match status" value="1"/>
</dbReference>
<dbReference type="InterPro" id="IPR009574">
    <property type="entry name" value="DUF1189"/>
</dbReference>
<feature type="transmembrane region" description="Helical" evidence="1">
    <location>
        <begin position="107"/>
        <end position="129"/>
    </location>
</feature>
<evidence type="ECO:0000313" key="2">
    <source>
        <dbReference type="EMBL" id="XDK32793.1"/>
    </source>
</evidence>
<gene>
    <name evidence="2" type="ORF">AB4Y30_17565</name>
</gene>
<organism evidence="2">
    <name type="scientific">Ornithinibacillus sp. 4-3</name>
    <dbReference type="NCBI Taxonomy" id="3231488"/>
    <lineage>
        <taxon>Bacteria</taxon>
        <taxon>Bacillati</taxon>
        <taxon>Bacillota</taxon>
        <taxon>Bacilli</taxon>
        <taxon>Bacillales</taxon>
        <taxon>Bacillaceae</taxon>
        <taxon>Ornithinibacillus</taxon>
    </lineage>
</organism>
<accession>A0AB39HNM4</accession>
<reference evidence="2" key="1">
    <citation type="submission" date="2024-07" db="EMBL/GenBank/DDBJ databases">
        <title>Halotolerant mesophilic bacterium Ornithinibacillus sp. 4-3, sp. nov., isolated from soil.</title>
        <authorList>
            <person name="Sidarenka A.V."/>
            <person name="Guliayeva D.E."/>
            <person name="Leanovich S.I."/>
            <person name="Hileuskaya K.S."/>
            <person name="Akhremchuk A.E."/>
            <person name="Sikolenko M.A."/>
            <person name="Valentovich L.N."/>
        </authorList>
    </citation>
    <scope>NUCLEOTIDE SEQUENCE</scope>
    <source>
        <strain evidence="2">4-3</strain>
    </source>
</reference>
<proteinExistence type="predicted"/>
<feature type="transmembrane region" description="Helical" evidence="1">
    <location>
        <begin position="135"/>
        <end position="155"/>
    </location>
</feature>
<feature type="transmembrane region" description="Helical" evidence="1">
    <location>
        <begin position="62"/>
        <end position="95"/>
    </location>
</feature>
<keyword evidence="1" id="KW-1133">Transmembrane helix</keyword>